<protein>
    <submittedName>
        <fullName evidence="1">Uncharacterized protein</fullName>
    </submittedName>
</protein>
<reference evidence="1 2" key="1">
    <citation type="submission" date="2022-12" db="EMBL/GenBank/DDBJ databases">
        <title>Chromosome-level genome of Tegillarca granosa.</title>
        <authorList>
            <person name="Kim J."/>
        </authorList>
    </citation>
    <scope>NUCLEOTIDE SEQUENCE [LARGE SCALE GENOMIC DNA]</scope>
    <source>
        <strain evidence="1">Teg-2019</strain>
        <tissue evidence="1">Adductor muscle</tissue>
    </source>
</reference>
<keyword evidence="2" id="KW-1185">Reference proteome</keyword>
<comment type="caution">
    <text evidence="1">The sequence shown here is derived from an EMBL/GenBank/DDBJ whole genome shotgun (WGS) entry which is preliminary data.</text>
</comment>
<proteinExistence type="predicted"/>
<accession>A0ABQ9E5Z5</accession>
<organism evidence="1 2">
    <name type="scientific">Tegillarca granosa</name>
    <name type="common">Malaysian cockle</name>
    <name type="synonym">Anadara granosa</name>
    <dbReference type="NCBI Taxonomy" id="220873"/>
    <lineage>
        <taxon>Eukaryota</taxon>
        <taxon>Metazoa</taxon>
        <taxon>Spiralia</taxon>
        <taxon>Lophotrochozoa</taxon>
        <taxon>Mollusca</taxon>
        <taxon>Bivalvia</taxon>
        <taxon>Autobranchia</taxon>
        <taxon>Pteriomorphia</taxon>
        <taxon>Arcoida</taxon>
        <taxon>Arcoidea</taxon>
        <taxon>Arcidae</taxon>
        <taxon>Tegillarca</taxon>
    </lineage>
</organism>
<gene>
    <name evidence="1" type="ORF">KUTeg_022352</name>
</gene>
<name>A0ABQ9E5Z5_TEGGR</name>
<feature type="non-terminal residue" evidence="1">
    <location>
        <position position="152"/>
    </location>
</feature>
<dbReference type="EMBL" id="JARBDR010000919">
    <property type="protein sequence ID" value="KAJ8300833.1"/>
    <property type="molecule type" value="Genomic_DNA"/>
</dbReference>
<sequence>MVVRHMPSDIFNTLATKLGVGIFTKAETLTVFPENAKYRDTPECKDWNFMFCDNNLGQEARTVCSFFFGIRQSVISFLVYDGRCDGNCSITCLSDGRKIDTIAGMSNHHRTVVLDDNVLCDEQDPYGHKENILVHEFGHLVMDSFPRDLKNR</sequence>
<evidence type="ECO:0000313" key="2">
    <source>
        <dbReference type="Proteomes" id="UP001217089"/>
    </source>
</evidence>
<evidence type="ECO:0000313" key="1">
    <source>
        <dbReference type="EMBL" id="KAJ8300833.1"/>
    </source>
</evidence>
<dbReference type="Proteomes" id="UP001217089">
    <property type="component" value="Unassembled WGS sequence"/>
</dbReference>